<comment type="similarity">
    <text evidence="1">Belongs to the polysaccharide synthase family.</text>
</comment>
<dbReference type="InterPro" id="IPR003869">
    <property type="entry name" value="Polysac_CapD-like"/>
</dbReference>
<dbReference type="EMBL" id="WEID01000052">
    <property type="protein sequence ID" value="KAB8135799.1"/>
    <property type="molecule type" value="Genomic_DNA"/>
</dbReference>
<evidence type="ECO:0000313" key="4">
    <source>
        <dbReference type="Proteomes" id="UP000480246"/>
    </source>
</evidence>
<dbReference type="PANTHER" id="PTHR43318:SF2">
    <property type="entry name" value="UDP-N-ACETYLGLUCOSAMINE 4,6-DEHYDRATASE (INVERTING)"/>
    <property type="match status" value="1"/>
</dbReference>
<dbReference type="AlphaFoldDB" id="A0A7C8L768"/>
<evidence type="ECO:0000313" key="3">
    <source>
        <dbReference type="EMBL" id="KAB8135799.1"/>
    </source>
</evidence>
<dbReference type="InterPro" id="IPR051203">
    <property type="entry name" value="Polysaccharide_Synthase-Rel"/>
</dbReference>
<name>A0A7C8L768_9BACI</name>
<feature type="domain" description="Polysaccharide biosynthesis protein CapD-like" evidence="2">
    <location>
        <begin position="8"/>
        <end position="287"/>
    </location>
</feature>
<accession>A0A7C8L768</accession>
<proteinExistence type="inferred from homology"/>
<evidence type="ECO:0000256" key="1">
    <source>
        <dbReference type="ARBA" id="ARBA00007430"/>
    </source>
</evidence>
<organism evidence="3 4">
    <name type="scientific">Gracilibacillus oryzae</name>
    <dbReference type="NCBI Taxonomy" id="1672701"/>
    <lineage>
        <taxon>Bacteria</taxon>
        <taxon>Bacillati</taxon>
        <taxon>Bacillota</taxon>
        <taxon>Bacilli</taxon>
        <taxon>Bacillales</taxon>
        <taxon>Bacillaceae</taxon>
        <taxon>Gracilibacillus</taxon>
    </lineage>
</organism>
<dbReference type="PANTHER" id="PTHR43318">
    <property type="entry name" value="UDP-N-ACETYLGLUCOSAMINE 4,6-DEHYDRATASE"/>
    <property type="match status" value="1"/>
</dbReference>
<gene>
    <name evidence="3" type="ORF">F9U64_11060</name>
</gene>
<reference evidence="3 4" key="1">
    <citation type="submission" date="2019-10" db="EMBL/GenBank/DDBJ databases">
        <title>Gracilibacillus sp. nov. isolated from rice seeds.</title>
        <authorList>
            <person name="He S."/>
        </authorList>
    </citation>
    <scope>NUCLEOTIDE SEQUENCE [LARGE SCALE GENOMIC DNA]</scope>
    <source>
        <strain evidence="3 4">TD8</strain>
    </source>
</reference>
<dbReference type="RefSeq" id="WP_153403340.1">
    <property type="nucleotide sequence ID" value="NZ_ML762430.1"/>
</dbReference>
<comment type="caution">
    <text evidence="3">The sequence shown here is derived from an EMBL/GenBank/DDBJ whole genome shotgun (WGS) entry which is preliminary data.</text>
</comment>
<dbReference type="CDD" id="cd05237">
    <property type="entry name" value="UDP_invert_4-6DH_SDR_e"/>
    <property type="match status" value="1"/>
</dbReference>
<evidence type="ECO:0000259" key="2">
    <source>
        <dbReference type="Pfam" id="PF02719"/>
    </source>
</evidence>
<dbReference type="InterPro" id="IPR036291">
    <property type="entry name" value="NAD(P)-bd_dom_sf"/>
</dbReference>
<dbReference type="Proteomes" id="UP000480246">
    <property type="component" value="Unassembled WGS sequence"/>
</dbReference>
<dbReference type="SUPFAM" id="SSF51735">
    <property type="entry name" value="NAD(P)-binding Rossmann-fold domains"/>
    <property type="match status" value="1"/>
</dbReference>
<sequence>MYFEGKRILVIGGTGTIGTSIIQQLLKENPELIRIFSRDEYKQHKVKERFHNNPKLQLMIGDVRDYDRVLQAMESIDYVFHVAAMKRVEMCEGNPVEAVKTNILGTHHVMKAATNQHVKKVVFTSTDKAISPNNAYGATKLIAERMIATNDPEQRTVIASVRFGNVMGSRGSVIPIFKEQIETKQEITVTNLHMTRFMMTLQQATNLTIHALKEAKGGEVFVLKMPVVKLGDLANLLINEVCQKQEIDSSTIQMKVTGLRPGEKMYEELMTLDESQFAWELPDMYIIPSDKSSVYPDAVRAEQTSYSSSKQKAVSYSELREILVQSHLI</sequence>
<keyword evidence="4" id="KW-1185">Reference proteome</keyword>
<protein>
    <submittedName>
        <fullName evidence="3">Polysaccharide biosynthesis protein</fullName>
    </submittedName>
</protein>
<dbReference type="Gene3D" id="3.40.50.720">
    <property type="entry name" value="NAD(P)-binding Rossmann-like Domain"/>
    <property type="match status" value="1"/>
</dbReference>
<dbReference type="Pfam" id="PF02719">
    <property type="entry name" value="Polysacc_synt_2"/>
    <property type="match status" value="1"/>
</dbReference>
<dbReference type="OrthoDB" id="9803111at2"/>